<evidence type="ECO:0000256" key="3">
    <source>
        <dbReference type="ARBA" id="ARBA00022833"/>
    </source>
</evidence>
<dbReference type="EMBL" id="CDHK01000007">
    <property type="protein sequence ID" value="CEJ59080.1"/>
    <property type="molecule type" value="Genomic_DNA"/>
</dbReference>
<dbReference type="SUPFAM" id="SSF57850">
    <property type="entry name" value="RING/U-box"/>
    <property type="match status" value="1"/>
</dbReference>
<feature type="compositionally biased region" description="Acidic residues" evidence="5">
    <location>
        <begin position="802"/>
        <end position="839"/>
    </location>
</feature>
<evidence type="ECO:0000259" key="8">
    <source>
        <dbReference type="PROSITE" id="PS51270"/>
    </source>
</evidence>
<dbReference type="Proteomes" id="UP000042958">
    <property type="component" value="Unassembled WGS sequence"/>
</dbReference>
<dbReference type="InterPro" id="IPR039512">
    <property type="entry name" value="RCHY1_zinc-ribbon"/>
</dbReference>
<keyword evidence="10" id="KW-1185">Reference proteome</keyword>
<dbReference type="GO" id="GO:0008270">
    <property type="term" value="F:zinc ion binding"/>
    <property type="evidence" value="ECO:0007669"/>
    <property type="project" value="UniProtKB-KW"/>
</dbReference>
<proteinExistence type="predicted"/>
<dbReference type="Pfam" id="PF13639">
    <property type="entry name" value="zf-RING_2"/>
    <property type="match status" value="1"/>
</dbReference>
<dbReference type="Pfam" id="PF05495">
    <property type="entry name" value="zf-CHY"/>
    <property type="match status" value="1"/>
</dbReference>
<feature type="compositionally biased region" description="Basic and acidic residues" evidence="5">
    <location>
        <begin position="154"/>
        <end position="169"/>
    </location>
</feature>
<dbReference type="InterPro" id="IPR001841">
    <property type="entry name" value="Znf_RING"/>
</dbReference>
<dbReference type="GO" id="GO:0005634">
    <property type="term" value="C:nucleus"/>
    <property type="evidence" value="ECO:0007669"/>
    <property type="project" value="TreeGrafter"/>
</dbReference>
<feature type="compositionally biased region" description="Basic and acidic residues" evidence="5">
    <location>
        <begin position="186"/>
        <end position="197"/>
    </location>
</feature>
<feature type="compositionally biased region" description="Polar residues" evidence="5">
    <location>
        <begin position="355"/>
        <end position="364"/>
    </location>
</feature>
<feature type="domain" description="CHY-type" evidence="7">
    <location>
        <begin position="414"/>
        <end position="481"/>
    </location>
</feature>
<evidence type="ECO:0000313" key="9">
    <source>
        <dbReference type="EMBL" id="CEJ59080.1"/>
    </source>
</evidence>
<evidence type="ECO:0000259" key="7">
    <source>
        <dbReference type="PROSITE" id="PS51266"/>
    </source>
</evidence>
<evidence type="ECO:0000256" key="1">
    <source>
        <dbReference type="ARBA" id="ARBA00022723"/>
    </source>
</evidence>
<organism evidence="9 10">
    <name type="scientific">Penicillium brasilianum</name>
    <dbReference type="NCBI Taxonomy" id="104259"/>
    <lineage>
        <taxon>Eukaryota</taxon>
        <taxon>Fungi</taxon>
        <taxon>Dikarya</taxon>
        <taxon>Ascomycota</taxon>
        <taxon>Pezizomycotina</taxon>
        <taxon>Eurotiomycetes</taxon>
        <taxon>Eurotiomycetidae</taxon>
        <taxon>Eurotiales</taxon>
        <taxon>Aspergillaceae</taxon>
        <taxon>Penicillium</taxon>
    </lineage>
</organism>
<dbReference type="OrthoDB" id="411372at2759"/>
<dbReference type="InterPro" id="IPR037274">
    <property type="entry name" value="Znf_CHY_sf"/>
</dbReference>
<feature type="compositionally biased region" description="Basic and acidic residues" evidence="5">
    <location>
        <begin position="840"/>
        <end position="849"/>
    </location>
</feature>
<dbReference type="Pfam" id="PF14599">
    <property type="entry name" value="zinc_ribbon_6"/>
    <property type="match status" value="1"/>
</dbReference>
<feature type="compositionally biased region" description="Polar residues" evidence="5">
    <location>
        <begin position="208"/>
        <end position="232"/>
    </location>
</feature>
<dbReference type="InterPro" id="IPR008913">
    <property type="entry name" value="Znf_CHY"/>
</dbReference>
<reference evidence="10" key="1">
    <citation type="journal article" date="2015" name="Genome Announc.">
        <title>Draft genome sequence of the fungus Penicillium brasilianum MG11.</title>
        <authorList>
            <person name="Horn F."/>
            <person name="Linde J."/>
            <person name="Mattern D.J."/>
            <person name="Walther G."/>
            <person name="Guthke R."/>
            <person name="Brakhage A.A."/>
            <person name="Valiante V."/>
        </authorList>
    </citation>
    <scope>NUCLEOTIDE SEQUENCE [LARGE SCALE GENOMIC DNA]</scope>
    <source>
        <strain evidence="10">MG11</strain>
    </source>
</reference>
<dbReference type="STRING" id="104259.A0A0F7TUK0"/>
<dbReference type="SUPFAM" id="SSF161245">
    <property type="entry name" value="Zinc hairpin stack"/>
    <property type="match status" value="1"/>
</dbReference>
<feature type="region of interest" description="Disordered" evidence="5">
    <location>
        <begin position="127"/>
        <end position="265"/>
    </location>
</feature>
<evidence type="ECO:0000256" key="4">
    <source>
        <dbReference type="PROSITE-ProRule" id="PRU00601"/>
    </source>
</evidence>
<name>A0A0F7TUK0_PENBI</name>
<dbReference type="Gene3D" id="2.20.28.10">
    <property type="match status" value="1"/>
</dbReference>
<dbReference type="PROSITE" id="PS50089">
    <property type="entry name" value="ZF_RING_2"/>
    <property type="match status" value="1"/>
</dbReference>
<evidence type="ECO:0000256" key="2">
    <source>
        <dbReference type="ARBA" id="ARBA00022771"/>
    </source>
</evidence>
<keyword evidence="3" id="KW-0862">Zinc</keyword>
<feature type="compositionally biased region" description="Polar residues" evidence="5">
    <location>
        <begin position="139"/>
        <end position="153"/>
    </location>
</feature>
<dbReference type="InterPro" id="IPR037275">
    <property type="entry name" value="Znf_CTCHY_sf"/>
</dbReference>
<accession>A0A0F7TUK0</accession>
<feature type="region of interest" description="Disordered" evidence="5">
    <location>
        <begin position="745"/>
        <end position="765"/>
    </location>
</feature>
<dbReference type="InterPro" id="IPR013083">
    <property type="entry name" value="Znf_RING/FYVE/PHD"/>
</dbReference>
<evidence type="ECO:0000256" key="5">
    <source>
        <dbReference type="SAM" id="MobiDB-lite"/>
    </source>
</evidence>
<dbReference type="AlphaFoldDB" id="A0A0F7TUK0"/>
<dbReference type="GO" id="GO:0061630">
    <property type="term" value="F:ubiquitin protein ligase activity"/>
    <property type="evidence" value="ECO:0007669"/>
    <property type="project" value="TreeGrafter"/>
</dbReference>
<feature type="region of interest" description="Disordered" evidence="5">
    <location>
        <begin position="793"/>
        <end position="849"/>
    </location>
</feature>
<dbReference type="GO" id="GO:0016567">
    <property type="term" value="P:protein ubiquitination"/>
    <property type="evidence" value="ECO:0007669"/>
    <property type="project" value="TreeGrafter"/>
</dbReference>
<evidence type="ECO:0000259" key="6">
    <source>
        <dbReference type="PROSITE" id="PS50089"/>
    </source>
</evidence>
<dbReference type="PANTHER" id="PTHR21319">
    <property type="entry name" value="RING FINGER AND CHY ZINC FINGER DOMAIN-CONTAINING PROTEIN 1"/>
    <property type="match status" value="1"/>
</dbReference>
<dbReference type="SMART" id="SM00184">
    <property type="entry name" value="RING"/>
    <property type="match status" value="1"/>
</dbReference>
<feature type="domain" description="CTCHY-type" evidence="8">
    <location>
        <begin position="483"/>
        <end position="549"/>
    </location>
</feature>
<dbReference type="SUPFAM" id="SSF161219">
    <property type="entry name" value="CHY zinc finger-like"/>
    <property type="match status" value="1"/>
</dbReference>
<protein>
    <submittedName>
        <fullName evidence="9">Putative Zn-finger protein</fullName>
    </submittedName>
</protein>
<sequence>MQSAAGLDDSLVKSRILNTFSSFISYQVLGAQSPTDSDFMVFAKFVCKFVWVILPTAIAGDGHVTMMIQQPDVTCHQPQHLSTVSSTARKEAVGDFDCIQSNSPQPFMSSFITSLLTELGFRTRLPRTLQPRPEAEASPNGQTYPTSNHNVDSTSREISKDSRVIERSSGDAGNLPAPPFFATLPKEMDGRIPEPEGSRLAPHHGRITDNQPIPVTNTHPNGPITHNVSDVLSATREGQRPEQGGTSGQQAPPLGTDQDGSGQSQIGALNIDELGQTSLPADDGMGWLRKKIHTIRDLDLNNNEKARMVHELMTESYNSTRTLPPVSPSMLSPMLSSPGISHSVGSPASEVRQLSDPTPTSLKSPASIPHYETQFSLTPDDLQPTYVPKVEPESVAEAVEAVDAADDDPDTEECDEAILGCQHYHRNVKLQCHTCKKWYTCRFCHDAVEDHPLIRRDTENMLCMLCGHPQPAAQNCRQCDEQTAQYYCDICKLWDNDSNKSIYHCHDCGICRIGQGLGKDFFHCKTCSVCLPISIEDTHRCIERSTQCDCPICGDYMFTSPETVVVMRCGHSLHHKCLSEYSKTSFRCPICSKTITNMESTFRNLDRTIESQPMPAEFKDTKGLIYCNDCGAKSVVKYHWLGLKCDLCESYNTAQLQVLQGGDINEVLEEEGVGEIASRPRSASLNPDGEPATSLAALHLTTNPASSRLSVPVSSGTGDDRRSVSYNMTHGRAISPVVSNYFGLPTERESEKPSSLPFFGGASRTEGETEYGALNFLSKKLRDRYGFLAGDVTTAEATSSTADEEEDDDDDEEDYDGESSDSSSDTDEEDNEEDDDDDKGEYIDLFGHR</sequence>
<dbReference type="PROSITE" id="PS51270">
    <property type="entry name" value="ZF_CTCHY"/>
    <property type="match status" value="1"/>
</dbReference>
<dbReference type="PANTHER" id="PTHR21319:SF0">
    <property type="entry name" value="AND RING FINGER DOMAIN PROTEIN, PUTATIVE (AFU_ORTHOLOGUE AFUA_1G08900)-RELATED"/>
    <property type="match status" value="1"/>
</dbReference>
<keyword evidence="1" id="KW-0479">Metal-binding</keyword>
<dbReference type="CDD" id="cd16464">
    <property type="entry name" value="RING-H2_Pirh2-like"/>
    <property type="match status" value="1"/>
</dbReference>
<feature type="domain" description="RING-type" evidence="6">
    <location>
        <begin position="550"/>
        <end position="592"/>
    </location>
</feature>
<dbReference type="Gene3D" id="3.30.40.10">
    <property type="entry name" value="Zinc/RING finger domain, C3HC4 (zinc finger)"/>
    <property type="match status" value="1"/>
</dbReference>
<gene>
    <name evidence="9" type="ORF">PMG11_07716</name>
</gene>
<dbReference type="PROSITE" id="PS51266">
    <property type="entry name" value="ZF_CHY"/>
    <property type="match status" value="1"/>
</dbReference>
<feature type="region of interest" description="Disordered" evidence="5">
    <location>
        <begin position="338"/>
        <end position="367"/>
    </location>
</feature>
<keyword evidence="2 4" id="KW-0863">Zinc-finger</keyword>
<evidence type="ECO:0000313" key="10">
    <source>
        <dbReference type="Proteomes" id="UP000042958"/>
    </source>
</evidence>
<dbReference type="GO" id="GO:0006511">
    <property type="term" value="P:ubiquitin-dependent protein catabolic process"/>
    <property type="evidence" value="ECO:0007669"/>
    <property type="project" value="TreeGrafter"/>
</dbReference>
<dbReference type="InterPro" id="IPR017921">
    <property type="entry name" value="Znf_CTCHY"/>
</dbReference>